<evidence type="ECO:0000313" key="2">
    <source>
        <dbReference type="Proteomes" id="UP000275078"/>
    </source>
</evidence>
<name>A0A3N4IDV9_ASCIM</name>
<evidence type="ECO:0000313" key="1">
    <source>
        <dbReference type="EMBL" id="RPA84335.1"/>
    </source>
</evidence>
<keyword evidence="2" id="KW-1185">Reference proteome</keyword>
<gene>
    <name evidence="1" type="ORF">BJ508DRAFT_303811</name>
</gene>
<reference evidence="1 2" key="1">
    <citation type="journal article" date="2018" name="Nat. Ecol. Evol.">
        <title>Pezizomycetes genomes reveal the molecular basis of ectomycorrhizal truffle lifestyle.</title>
        <authorList>
            <person name="Murat C."/>
            <person name="Payen T."/>
            <person name="Noel B."/>
            <person name="Kuo A."/>
            <person name="Morin E."/>
            <person name="Chen J."/>
            <person name="Kohler A."/>
            <person name="Krizsan K."/>
            <person name="Balestrini R."/>
            <person name="Da Silva C."/>
            <person name="Montanini B."/>
            <person name="Hainaut M."/>
            <person name="Levati E."/>
            <person name="Barry K.W."/>
            <person name="Belfiori B."/>
            <person name="Cichocki N."/>
            <person name="Clum A."/>
            <person name="Dockter R.B."/>
            <person name="Fauchery L."/>
            <person name="Guy J."/>
            <person name="Iotti M."/>
            <person name="Le Tacon F."/>
            <person name="Lindquist E.A."/>
            <person name="Lipzen A."/>
            <person name="Malagnac F."/>
            <person name="Mello A."/>
            <person name="Molinier V."/>
            <person name="Miyauchi S."/>
            <person name="Poulain J."/>
            <person name="Riccioni C."/>
            <person name="Rubini A."/>
            <person name="Sitrit Y."/>
            <person name="Splivallo R."/>
            <person name="Traeger S."/>
            <person name="Wang M."/>
            <person name="Zifcakova L."/>
            <person name="Wipf D."/>
            <person name="Zambonelli A."/>
            <person name="Paolocci F."/>
            <person name="Nowrousian M."/>
            <person name="Ottonello S."/>
            <person name="Baldrian P."/>
            <person name="Spatafora J.W."/>
            <person name="Henrissat B."/>
            <person name="Nagy L.G."/>
            <person name="Aury J.M."/>
            <person name="Wincker P."/>
            <person name="Grigoriev I.V."/>
            <person name="Bonfante P."/>
            <person name="Martin F.M."/>
        </authorList>
    </citation>
    <scope>NUCLEOTIDE SEQUENCE [LARGE SCALE GENOMIC DNA]</scope>
    <source>
        <strain evidence="1 2">RN42</strain>
    </source>
</reference>
<dbReference type="Proteomes" id="UP000275078">
    <property type="component" value="Unassembled WGS sequence"/>
</dbReference>
<sequence>MTEGTSSIKYNLYAARLRMMPYDINERELVFLCRELTDRKYICIRCPLSVLVGISPSHDSPKLQRKERKFKDIPTGTKGRTGLLDHSPCITLSRSRGLRAREEETQRVQGRNKIYECYTYTSSKQDTYFTESTSPFLIRESTTHSRFNCTNSTSAQHSSTRAIQSDESEMSEELFARFSTSCQCNSVMNRYCAMPHRRDPRGCVAESQPRRFGITVRNKNGKILELLETNHEMARQGNELGQIRVAGAGTDQTQRSLQGDGIATTSEIVLTSFLSLNAICIGYLRKTKVSVQERYHCEKNTRGMYKQKVPRFPRYPVKFANAPTNAFKKVSDYVYELAQREQNRRKHDTHKRLEARLIKLSHELTEEIILTSSDYTRSHREDRPRRAS</sequence>
<dbReference type="AlphaFoldDB" id="A0A3N4IDV9"/>
<organism evidence="1 2">
    <name type="scientific">Ascobolus immersus RN42</name>
    <dbReference type="NCBI Taxonomy" id="1160509"/>
    <lineage>
        <taxon>Eukaryota</taxon>
        <taxon>Fungi</taxon>
        <taxon>Dikarya</taxon>
        <taxon>Ascomycota</taxon>
        <taxon>Pezizomycotina</taxon>
        <taxon>Pezizomycetes</taxon>
        <taxon>Pezizales</taxon>
        <taxon>Ascobolaceae</taxon>
        <taxon>Ascobolus</taxon>
    </lineage>
</organism>
<accession>A0A3N4IDV9</accession>
<protein>
    <submittedName>
        <fullName evidence="1">Uncharacterized protein</fullName>
    </submittedName>
</protein>
<dbReference type="EMBL" id="ML119659">
    <property type="protein sequence ID" value="RPA84335.1"/>
    <property type="molecule type" value="Genomic_DNA"/>
</dbReference>
<proteinExistence type="predicted"/>